<organism evidence="4 5">
    <name type="scientific">Roseinatronobacter bogoriensis subsp. barguzinensis</name>
    <dbReference type="NCBI Taxonomy" id="441209"/>
    <lineage>
        <taxon>Bacteria</taxon>
        <taxon>Pseudomonadati</taxon>
        <taxon>Pseudomonadota</taxon>
        <taxon>Alphaproteobacteria</taxon>
        <taxon>Rhodobacterales</taxon>
        <taxon>Paracoccaceae</taxon>
        <taxon>Roseinatronobacter</taxon>
    </lineage>
</organism>
<evidence type="ECO:0000313" key="4">
    <source>
        <dbReference type="EMBL" id="ATX65665.1"/>
    </source>
</evidence>
<dbReference type="GO" id="GO:0006417">
    <property type="term" value="P:regulation of translation"/>
    <property type="evidence" value="ECO:0007669"/>
    <property type="project" value="TreeGrafter"/>
</dbReference>
<feature type="domain" description="Anti-sigma K factor RskA C-terminal" evidence="3">
    <location>
        <begin position="122"/>
        <end position="238"/>
    </location>
</feature>
<evidence type="ECO:0000259" key="3">
    <source>
        <dbReference type="Pfam" id="PF10099"/>
    </source>
</evidence>
<feature type="transmembrane region" description="Helical" evidence="2">
    <location>
        <begin position="117"/>
        <end position="136"/>
    </location>
</feature>
<evidence type="ECO:0000313" key="5">
    <source>
        <dbReference type="Proteomes" id="UP000228948"/>
    </source>
</evidence>
<dbReference type="GO" id="GO:0005886">
    <property type="term" value="C:plasma membrane"/>
    <property type="evidence" value="ECO:0007669"/>
    <property type="project" value="InterPro"/>
</dbReference>
<feature type="region of interest" description="Disordered" evidence="1">
    <location>
        <begin position="1"/>
        <end position="29"/>
    </location>
</feature>
<dbReference type="PANTHER" id="PTHR37461:SF1">
    <property type="entry name" value="ANTI-SIGMA-K FACTOR RSKA"/>
    <property type="match status" value="1"/>
</dbReference>
<name>A0A2K8KD87_9RHOB</name>
<dbReference type="PANTHER" id="PTHR37461">
    <property type="entry name" value="ANTI-SIGMA-K FACTOR RSKA"/>
    <property type="match status" value="1"/>
</dbReference>
<feature type="region of interest" description="Disordered" evidence="1">
    <location>
        <begin position="226"/>
        <end position="247"/>
    </location>
</feature>
<accession>A0A2K8KD87</accession>
<keyword evidence="2" id="KW-0472">Membrane</keyword>
<dbReference type="KEGG" id="rbg:BG454_07365"/>
<dbReference type="STRING" id="441209.GCA_001870665_01251"/>
<dbReference type="InterPro" id="IPR051474">
    <property type="entry name" value="Anti-sigma-K/W_factor"/>
</dbReference>
<dbReference type="InterPro" id="IPR018764">
    <property type="entry name" value="RskA_C"/>
</dbReference>
<dbReference type="Pfam" id="PF10099">
    <property type="entry name" value="RskA_C"/>
    <property type="match status" value="1"/>
</dbReference>
<dbReference type="Proteomes" id="UP000228948">
    <property type="component" value="Chromosome"/>
</dbReference>
<proteinExistence type="predicted"/>
<keyword evidence="5" id="KW-1185">Reference proteome</keyword>
<gene>
    <name evidence="4" type="ORF">BG454_07365</name>
</gene>
<sequence length="247" mass="26085">MAAPQPFAPEGVSGQMTDPTTSDDFGPEEQDELLAAEYVLGTLSAEDRRRARERAEVDGAFAERIVAWEIRLSTLNDGYEEIPPADLLPRIEDRLFPAAPATAPAPQRRWFSWGLRGGALITALIAAVVIGVLTLAPPTTAPIVLQAELVAEETDLRFAARWDASAGLLEVTRADGAAAPAGQDYELWVIDDSGVPRSLGLLRDDVTQVQAVLESGLTLAISLEPEGGSPDAVPSGPVLAAAPLDDA</sequence>
<keyword evidence="2" id="KW-1133">Transmembrane helix</keyword>
<evidence type="ECO:0000256" key="2">
    <source>
        <dbReference type="SAM" id="Phobius"/>
    </source>
</evidence>
<feature type="compositionally biased region" description="Polar residues" evidence="1">
    <location>
        <begin position="14"/>
        <end position="23"/>
    </location>
</feature>
<dbReference type="GO" id="GO:0016989">
    <property type="term" value="F:sigma factor antagonist activity"/>
    <property type="evidence" value="ECO:0007669"/>
    <property type="project" value="TreeGrafter"/>
</dbReference>
<dbReference type="EMBL" id="CP024899">
    <property type="protein sequence ID" value="ATX65665.1"/>
    <property type="molecule type" value="Genomic_DNA"/>
</dbReference>
<dbReference type="AlphaFoldDB" id="A0A2K8KD87"/>
<evidence type="ECO:0000256" key="1">
    <source>
        <dbReference type="SAM" id="MobiDB-lite"/>
    </source>
</evidence>
<protein>
    <recommendedName>
        <fullName evidence="3">Anti-sigma K factor RskA C-terminal domain-containing protein</fullName>
    </recommendedName>
</protein>
<reference evidence="4 5" key="1">
    <citation type="submission" date="2017-11" db="EMBL/GenBank/DDBJ databases">
        <title>Revised Sequence and Annotation of the Rhodobaca barguzinensis strain alga05 Genome.</title>
        <authorList>
            <person name="Kopejtka K."/>
            <person name="Tomasch J.M."/>
            <person name="Bunk B."/>
            <person name="Koblizek M."/>
        </authorList>
    </citation>
    <scope>NUCLEOTIDE SEQUENCE [LARGE SCALE GENOMIC DNA]</scope>
    <source>
        <strain evidence="5">alga05</strain>
    </source>
</reference>
<keyword evidence="2" id="KW-0812">Transmembrane</keyword>